<dbReference type="RefSeq" id="XP_007605273.1">
    <property type="nucleotide sequence ID" value="XM_007605211.1"/>
</dbReference>
<name>L2GKJ2_VITCO</name>
<keyword evidence="3" id="KW-1185">Reference proteome</keyword>
<proteinExistence type="predicted"/>
<dbReference type="AlphaFoldDB" id="L2GKJ2"/>
<dbReference type="InParanoid" id="L2GKJ2"/>
<dbReference type="GeneID" id="19882538"/>
<organism evidence="2 3">
    <name type="scientific">Vittaforma corneae (strain ATCC 50505)</name>
    <name type="common">Microsporidian parasite</name>
    <name type="synonym">Nosema corneum</name>
    <dbReference type="NCBI Taxonomy" id="993615"/>
    <lineage>
        <taxon>Eukaryota</taxon>
        <taxon>Fungi</taxon>
        <taxon>Fungi incertae sedis</taxon>
        <taxon>Microsporidia</taxon>
        <taxon>Nosematidae</taxon>
        <taxon>Vittaforma</taxon>
    </lineage>
</organism>
<reference evidence="3" key="1">
    <citation type="submission" date="2011-05" db="EMBL/GenBank/DDBJ databases">
        <title>The genome sequence of Vittaforma corneae strain ATCC 50505.</title>
        <authorList>
            <consortium name="The Broad Institute Genome Sequencing Platform"/>
            <person name="Cuomo C."/>
            <person name="Didier E."/>
            <person name="Bowers L."/>
            <person name="Young S.K."/>
            <person name="Zeng Q."/>
            <person name="Gargeya S."/>
            <person name="Fitzgerald M."/>
            <person name="Haas B."/>
            <person name="Abouelleil A."/>
            <person name="Alvarado L."/>
            <person name="Arachchi H.M."/>
            <person name="Berlin A."/>
            <person name="Chapman S.B."/>
            <person name="Gearin G."/>
            <person name="Goldberg J."/>
            <person name="Griggs A."/>
            <person name="Gujja S."/>
            <person name="Hansen M."/>
            <person name="Heiman D."/>
            <person name="Howarth C."/>
            <person name="Larimer J."/>
            <person name="Lui A."/>
            <person name="MacDonald P.J.P."/>
            <person name="McCowen C."/>
            <person name="Montmayeur A."/>
            <person name="Murphy C."/>
            <person name="Neiman D."/>
            <person name="Pearson M."/>
            <person name="Priest M."/>
            <person name="Roberts A."/>
            <person name="Saif S."/>
            <person name="Shea T."/>
            <person name="Sisk P."/>
            <person name="Stolte C."/>
            <person name="Sykes S."/>
            <person name="Wortman J."/>
            <person name="Nusbaum C."/>
            <person name="Birren B."/>
        </authorList>
    </citation>
    <scope>NUCLEOTIDE SEQUENCE [LARGE SCALE GENOMIC DNA]</scope>
    <source>
        <strain evidence="3">ATCC 50505</strain>
    </source>
</reference>
<dbReference type="EMBL" id="JH370149">
    <property type="protein sequence ID" value="ELA41129.1"/>
    <property type="molecule type" value="Genomic_DNA"/>
</dbReference>
<feature type="compositionally biased region" description="Polar residues" evidence="1">
    <location>
        <begin position="1"/>
        <end position="15"/>
    </location>
</feature>
<evidence type="ECO:0000256" key="1">
    <source>
        <dbReference type="SAM" id="MobiDB-lite"/>
    </source>
</evidence>
<sequence length="329" mass="38068">MTSQKDSYPSQNGSYPINEEREMSLKEKVEILKSLQESTLDPSKLQEYLKYTSIPGLSVPILKKVLEYLTDLDSQISASYEILSDEDWERVISGECSILDKNFDVKTKIDCFEMYFKLFYEILVSNDISSVLDILAPLFKIKTKNIQFLILLVAKSNPKPVFGYVLSNLKKAPLIYCPFFSSLLVRLNFDFEIKQKCLAVFLRYISENKPSNSVQYLLLLQSLMYILCFKEFSTAFMSESDVLKADNSHEKQTAIIDVDRIWELIKKGEEMNSFAYLNRDVVSKFCEIYKLKEPAYHAPKNGLFSFFPFDLPVIPGIEKVIQNDYITFN</sequence>
<protein>
    <submittedName>
        <fullName evidence="2">Uncharacterized protein</fullName>
    </submittedName>
</protein>
<accession>L2GKJ2</accession>
<evidence type="ECO:0000313" key="2">
    <source>
        <dbReference type="EMBL" id="ELA41129.1"/>
    </source>
</evidence>
<dbReference type="VEuPathDB" id="MicrosporidiaDB:VICG_01828"/>
<evidence type="ECO:0000313" key="3">
    <source>
        <dbReference type="Proteomes" id="UP000011082"/>
    </source>
</evidence>
<dbReference type="OMA" id="MYLNRNI"/>
<dbReference type="OrthoDB" id="2195441at2759"/>
<gene>
    <name evidence="2" type="ORF">VICG_01828</name>
</gene>
<dbReference type="Proteomes" id="UP000011082">
    <property type="component" value="Unassembled WGS sequence"/>
</dbReference>
<dbReference type="HOGENOM" id="CLU_980368_0_0_1"/>
<feature type="region of interest" description="Disordered" evidence="1">
    <location>
        <begin position="1"/>
        <end position="20"/>
    </location>
</feature>